<keyword evidence="2" id="KW-1185">Reference proteome</keyword>
<feature type="non-terminal residue" evidence="1">
    <location>
        <position position="1"/>
    </location>
</feature>
<sequence>REKTIYRLKLSLRSWAGSLHHFDIKKCDHSCHLGKTPQAAGIAYLSLISVSCSNGANNRNVLKRKTMKKIGGGKNRRVEQGRRWRRKGGHTVNHFFKRLS</sequence>
<dbReference type="Proteomes" id="UP001345963">
    <property type="component" value="Unassembled WGS sequence"/>
</dbReference>
<evidence type="ECO:0000313" key="1">
    <source>
        <dbReference type="EMBL" id="MED6238361.1"/>
    </source>
</evidence>
<accession>A0ABU7AJH6</accession>
<gene>
    <name evidence="1" type="ORF">ATANTOWER_018637</name>
</gene>
<organism evidence="1 2">
    <name type="scientific">Ataeniobius toweri</name>
    <dbReference type="NCBI Taxonomy" id="208326"/>
    <lineage>
        <taxon>Eukaryota</taxon>
        <taxon>Metazoa</taxon>
        <taxon>Chordata</taxon>
        <taxon>Craniata</taxon>
        <taxon>Vertebrata</taxon>
        <taxon>Euteleostomi</taxon>
        <taxon>Actinopterygii</taxon>
        <taxon>Neopterygii</taxon>
        <taxon>Teleostei</taxon>
        <taxon>Neoteleostei</taxon>
        <taxon>Acanthomorphata</taxon>
        <taxon>Ovalentaria</taxon>
        <taxon>Atherinomorphae</taxon>
        <taxon>Cyprinodontiformes</taxon>
        <taxon>Goodeidae</taxon>
        <taxon>Ataeniobius</taxon>
    </lineage>
</organism>
<protein>
    <submittedName>
        <fullName evidence="1">Uncharacterized protein</fullName>
    </submittedName>
</protein>
<dbReference type="EMBL" id="JAHUTI010020057">
    <property type="protein sequence ID" value="MED6238361.1"/>
    <property type="molecule type" value="Genomic_DNA"/>
</dbReference>
<reference evidence="1 2" key="1">
    <citation type="submission" date="2021-07" db="EMBL/GenBank/DDBJ databases">
        <authorList>
            <person name="Palmer J.M."/>
        </authorList>
    </citation>
    <scope>NUCLEOTIDE SEQUENCE [LARGE SCALE GENOMIC DNA]</scope>
    <source>
        <strain evidence="1 2">AT_MEX2019</strain>
        <tissue evidence="1">Muscle</tissue>
    </source>
</reference>
<evidence type="ECO:0000313" key="2">
    <source>
        <dbReference type="Proteomes" id="UP001345963"/>
    </source>
</evidence>
<comment type="caution">
    <text evidence="1">The sequence shown here is derived from an EMBL/GenBank/DDBJ whole genome shotgun (WGS) entry which is preliminary data.</text>
</comment>
<proteinExistence type="predicted"/>
<name>A0ABU7AJH6_9TELE</name>